<reference evidence="10 12" key="2">
    <citation type="submission" date="2017-06" db="EMBL/GenBank/DDBJ databases">
        <title>Isolation and characterization of a thermophilic and butanogenic Thermoanaerobacterium thermosaccharolyticum M5 capable of efficient degradation of hemicellulose.</title>
        <authorList>
            <person name="Xin F."/>
            <person name="Jiang Y."/>
        </authorList>
    </citation>
    <scope>NUCLEOTIDE SEQUENCE [LARGE SCALE GENOMIC DNA]</scope>
    <source>
        <strain evidence="10 12">M5</strain>
    </source>
</reference>
<dbReference type="EMBL" id="NKHD01000001">
    <property type="protein sequence ID" value="OXT09563.1"/>
    <property type="molecule type" value="Genomic_DNA"/>
</dbReference>
<dbReference type="EMBL" id="CP016893">
    <property type="protein sequence ID" value="AST58592.1"/>
    <property type="molecule type" value="Genomic_DNA"/>
</dbReference>
<dbReference type="SUPFAM" id="SSF161098">
    <property type="entry name" value="MetI-like"/>
    <property type="match status" value="1"/>
</dbReference>
<evidence type="ECO:0000313" key="11">
    <source>
        <dbReference type="Proteomes" id="UP000214975"/>
    </source>
</evidence>
<dbReference type="AlphaFoldDB" id="A0A231VMU1"/>
<keyword evidence="4 7" id="KW-0812">Transmembrane</keyword>
<dbReference type="PANTHER" id="PTHR43227:SF11">
    <property type="entry name" value="BLL4140 PROTEIN"/>
    <property type="match status" value="1"/>
</dbReference>
<dbReference type="CDD" id="cd06261">
    <property type="entry name" value="TM_PBP2"/>
    <property type="match status" value="1"/>
</dbReference>
<feature type="transmembrane region" description="Helical" evidence="7">
    <location>
        <begin position="99"/>
        <end position="123"/>
    </location>
</feature>
<gene>
    <name evidence="10" type="ORF">CE561_00050</name>
    <name evidence="9" type="ORF">Thert_02762</name>
</gene>
<protein>
    <submittedName>
        <fullName evidence="9 10">protein LplB</fullName>
    </submittedName>
</protein>
<evidence type="ECO:0000256" key="3">
    <source>
        <dbReference type="ARBA" id="ARBA00022475"/>
    </source>
</evidence>
<feature type="transmembrane region" description="Helical" evidence="7">
    <location>
        <begin position="229"/>
        <end position="257"/>
    </location>
</feature>
<evidence type="ECO:0000313" key="10">
    <source>
        <dbReference type="EMBL" id="OXT09563.1"/>
    </source>
</evidence>
<reference evidence="9 11" key="1">
    <citation type="submission" date="2016-08" db="EMBL/GenBank/DDBJ databases">
        <title>A novel genetic cassette of butanologenic Thermoanaerobacterium thermosaccharolyticum that directly convert cellulose to butanol.</title>
        <authorList>
            <person name="Li T."/>
            <person name="He J."/>
        </authorList>
    </citation>
    <scope>NUCLEOTIDE SEQUENCE [LARGE SCALE GENOMIC DNA]</scope>
    <source>
        <strain evidence="9 11">TG57</strain>
    </source>
</reference>
<dbReference type="InterPro" id="IPR050809">
    <property type="entry name" value="UgpAE/MalFG_permease"/>
</dbReference>
<keyword evidence="3" id="KW-1003">Cell membrane</keyword>
<keyword evidence="2 7" id="KW-0813">Transport</keyword>
<evidence type="ECO:0000256" key="1">
    <source>
        <dbReference type="ARBA" id="ARBA00004651"/>
    </source>
</evidence>
<evidence type="ECO:0000256" key="5">
    <source>
        <dbReference type="ARBA" id="ARBA00022989"/>
    </source>
</evidence>
<feature type="transmembrane region" description="Helical" evidence="7">
    <location>
        <begin position="186"/>
        <end position="208"/>
    </location>
</feature>
<proteinExistence type="inferred from homology"/>
<dbReference type="InterPro" id="IPR035906">
    <property type="entry name" value="MetI-like_sf"/>
</dbReference>
<evidence type="ECO:0000313" key="12">
    <source>
        <dbReference type="Proteomes" id="UP000215301"/>
    </source>
</evidence>
<evidence type="ECO:0000256" key="6">
    <source>
        <dbReference type="ARBA" id="ARBA00023136"/>
    </source>
</evidence>
<organism evidence="10 12">
    <name type="scientific">Thermoanaerobacterium thermosaccharolyticum</name>
    <name type="common">Clostridium thermosaccharolyticum</name>
    <dbReference type="NCBI Taxonomy" id="1517"/>
    <lineage>
        <taxon>Bacteria</taxon>
        <taxon>Bacillati</taxon>
        <taxon>Bacillota</taxon>
        <taxon>Clostridia</taxon>
        <taxon>Thermoanaerobacterales</taxon>
        <taxon>Thermoanaerobacteraceae</taxon>
        <taxon>Thermoanaerobacterium</taxon>
    </lineage>
</organism>
<evidence type="ECO:0000259" key="8">
    <source>
        <dbReference type="PROSITE" id="PS50928"/>
    </source>
</evidence>
<keyword evidence="5 7" id="KW-1133">Transmembrane helix</keyword>
<dbReference type="PROSITE" id="PS50928">
    <property type="entry name" value="ABC_TM1"/>
    <property type="match status" value="1"/>
</dbReference>
<dbReference type="GO" id="GO:0005886">
    <property type="term" value="C:plasma membrane"/>
    <property type="evidence" value="ECO:0007669"/>
    <property type="project" value="UniProtKB-SubCell"/>
</dbReference>
<dbReference type="Pfam" id="PF00528">
    <property type="entry name" value="BPD_transp_1"/>
    <property type="match status" value="1"/>
</dbReference>
<dbReference type="GO" id="GO:0055085">
    <property type="term" value="P:transmembrane transport"/>
    <property type="evidence" value="ECO:0007669"/>
    <property type="project" value="InterPro"/>
</dbReference>
<feature type="transmembrane region" description="Helical" evidence="7">
    <location>
        <begin position="34"/>
        <end position="53"/>
    </location>
</feature>
<accession>A0A231VMU1</accession>
<evidence type="ECO:0000256" key="7">
    <source>
        <dbReference type="RuleBase" id="RU363032"/>
    </source>
</evidence>
<dbReference type="PANTHER" id="PTHR43227">
    <property type="entry name" value="BLL4140 PROTEIN"/>
    <property type="match status" value="1"/>
</dbReference>
<feature type="domain" description="ABC transmembrane type-1" evidence="8">
    <location>
        <begin position="95"/>
        <end position="310"/>
    </location>
</feature>
<evidence type="ECO:0000313" key="9">
    <source>
        <dbReference type="EMBL" id="AST58592.1"/>
    </source>
</evidence>
<feature type="transmembrane region" description="Helical" evidence="7">
    <location>
        <begin position="289"/>
        <end position="313"/>
    </location>
</feature>
<dbReference type="Proteomes" id="UP000215301">
    <property type="component" value="Unassembled WGS sequence"/>
</dbReference>
<evidence type="ECO:0000256" key="4">
    <source>
        <dbReference type="ARBA" id="ARBA00022692"/>
    </source>
</evidence>
<evidence type="ECO:0000256" key="2">
    <source>
        <dbReference type="ARBA" id="ARBA00022448"/>
    </source>
</evidence>
<dbReference type="Gene3D" id="1.10.3720.10">
    <property type="entry name" value="MetI-like"/>
    <property type="match status" value="1"/>
</dbReference>
<comment type="subcellular location">
    <subcellularLocation>
        <location evidence="1 7">Cell membrane</location>
        <topology evidence="1 7">Multi-pass membrane protein</topology>
    </subcellularLocation>
</comment>
<comment type="similarity">
    <text evidence="7">Belongs to the binding-protein-dependent transport system permease family.</text>
</comment>
<dbReference type="RefSeq" id="WP_094043077.1">
    <property type="nucleotide sequence ID" value="NZ_CP016893.1"/>
</dbReference>
<dbReference type="Proteomes" id="UP000214975">
    <property type="component" value="Chromosome"/>
</dbReference>
<keyword evidence="6 7" id="KW-0472">Membrane</keyword>
<name>A0A231VMU1_THETR</name>
<sequence length="323" mass="37048">MDSVLMNKDGSNEKVKFKKNSNFKSTLKAIKKDWQLYSLLVLPIAYYIIFRYVPMYGNIIAFRRFVPGGPVYGTEWVGLRYFNMFIHDPTFWHVFRNTIILSVEYLVISFPFPIIFALLLNEIKSTWFKRFTQTVSYLPYFISTVVVADMIMQILDPSSGVINMILKHYTGHTINFLAEPQWFRTIYIVSGIWQGMGWGAILYLAALTNINPELYEAAIIDGASRWQQTIYVTIPGIMPTIMILLILNIGGLLAVGFEKILLLYNPLTYSTADVISTYLYRMGLVSNNFSYAAAIGMFEAIIGLTLVYTANYLSRKFTESSLW</sequence>
<dbReference type="InterPro" id="IPR000515">
    <property type="entry name" value="MetI-like"/>
</dbReference>
<feature type="transmembrane region" description="Helical" evidence="7">
    <location>
        <begin position="135"/>
        <end position="155"/>
    </location>
</feature>